<dbReference type="RefSeq" id="WP_407844888.1">
    <property type="nucleotide sequence ID" value="NZ_BAAFSG010000001.1"/>
</dbReference>
<dbReference type="Proteomes" id="UP001628192">
    <property type="component" value="Unassembled WGS sequence"/>
</dbReference>
<gene>
    <name evidence="1" type="ORF">Defa_21150</name>
</gene>
<comment type="caution">
    <text evidence="1">The sequence shown here is derived from an EMBL/GenBank/DDBJ whole genome shotgun (WGS) entry which is preliminary data.</text>
</comment>
<organism evidence="1 2">
    <name type="scientific">Desulfovibrio falkowii</name>
    <dbReference type="NCBI Taxonomy" id="3136602"/>
    <lineage>
        <taxon>Bacteria</taxon>
        <taxon>Pseudomonadati</taxon>
        <taxon>Thermodesulfobacteriota</taxon>
        <taxon>Desulfovibrionia</taxon>
        <taxon>Desulfovibrionales</taxon>
        <taxon>Desulfovibrionaceae</taxon>
        <taxon>Desulfovibrio</taxon>
    </lineage>
</organism>
<dbReference type="EMBL" id="BAAFSG010000001">
    <property type="protein sequence ID" value="GAB1254628.1"/>
    <property type="molecule type" value="Genomic_DNA"/>
</dbReference>
<evidence type="ECO:0000313" key="1">
    <source>
        <dbReference type="EMBL" id="GAB1254628.1"/>
    </source>
</evidence>
<evidence type="ECO:0000313" key="2">
    <source>
        <dbReference type="Proteomes" id="UP001628192"/>
    </source>
</evidence>
<proteinExistence type="predicted"/>
<name>A0ABQ0EA62_9BACT</name>
<keyword evidence="2" id="KW-1185">Reference proteome</keyword>
<sequence length="67" mass="7233">MSVSTDINSCAAALGTLAGQVNEEQWALLRVVRQNLNAHAEQVQHMEHGLMIMPLTIHGQDVPTQGA</sequence>
<protein>
    <submittedName>
        <fullName evidence="1">Uncharacterized protein</fullName>
    </submittedName>
</protein>
<accession>A0ABQ0EA62</accession>
<reference evidence="1 2" key="1">
    <citation type="journal article" date="2025" name="Int. J. Syst. Evol. Microbiol.">
        <title>Desulfovibrio falkowii sp. nov., Porphyromonas miyakawae sp. nov., Mediterraneibacter flintii sp. nov. and Owariibacterium komagatae gen. nov., sp. nov., isolated from human faeces.</title>
        <authorList>
            <person name="Hamaguchi T."/>
            <person name="Ohara M."/>
            <person name="Hisatomi A."/>
            <person name="Sekiguchi K."/>
            <person name="Takeda J.I."/>
            <person name="Ueyama J."/>
            <person name="Ito M."/>
            <person name="Nishiwaki H."/>
            <person name="Ogi T."/>
            <person name="Hirayama M."/>
            <person name="Ohkuma M."/>
            <person name="Sakamoto M."/>
            <person name="Ohno K."/>
        </authorList>
    </citation>
    <scope>NUCLEOTIDE SEQUENCE [LARGE SCALE GENOMIC DNA]</scope>
    <source>
        <strain evidence="1 2">13CB8C</strain>
    </source>
</reference>